<dbReference type="PANTHER" id="PTHR30081:SF1">
    <property type="entry name" value="PROTEIN TRANSLOCASE SUBUNIT SECD"/>
    <property type="match status" value="1"/>
</dbReference>
<evidence type="ECO:0000256" key="5">
    <source>
        <dbReference type="ARBA" id="ARBA00022927"/>
    </source>
</evidence>
<comment type="subcellular location">
    <subcellularLocation>
        <location evidence="1 9">Cell membrane</location>
        <topology evidence="1 9">Multi-pass membrane protein</topology>
    </subcellularLocation>
</comment>
<evidence type="ECO:0000313" key="13">
    <source>
        <dbReference type="Proteomes" id="UP000824969"/>
    </source>
</evidence>
<evidence type="ECO:0000256" key="7">
    <source>
        <dbReference type="ARBA" id="ARBA00023010"/>
    </source>
</evidence>
<comment type="subunit">
    <text evidence="9">Part of the protein translocation apparatus. Forms a complex with SecF.</text>
</comment>
<evidence type="ECO:0000256" key="4">
    <source>
        <dbReference type="ARBA" id="ARBA00022692"/>
    </source>
</evidence>
<accession>A0ABN5XIN4</accession>
<dbReference type="Pfam" id="PF02355">
    <property type="entry name" value="SecD_SecF_C"/>
    <property type="match status" value="1"/>
</dbReference>
<keyword evidence="13" id="KW-1185">Reference proteome</keyword>
<comment type="function">
    <text evidence="9">Involved in protein export.</text>
</comment>
<keyword evidence="7 9" id="KW-0811">Translocation</keyword>
<dbReference type="RefSeq" id="WP_221056648.1">
    <property type="nucleotide sequence ID" value="NZ_AP019781.1"/>
</dbReference>
<dbReference type="InterPro" id="IPR024912">
    <property type="entry name" value="SecD_arc"/>
</dbReference>
<feature type="transmembrane region" description="Helical" evidence="9">
    <location>
        <begin position="331"/>
        <end position="350"/>
    </location>
</feature>
<dbReference type="HAMAP" id="MF_01463_A">
    <property type="entry name" value="SecD_A"/>
    <property type="match status" value="1"/>
</dbReference>
<organism evidence="12 13">
    <name type="scientific">Methanoculleus chikugoensis</name>
    <dbReference type="NCBI Taxonomy" id="118126"/>
    <lineage>
        <taxon>Archaea</taxon>
        <taxon>Methanobacteriati</taxon>
        <taxon>Methanobacteriota</taxon>
        <taxon>Stenosarchaea group</taxon>
        <taxon>Methanomicrobia</taxon>
        <taxon>Methanomicrobiales</taxon>
        <taxon>Methanomicrobiaceae</taxon>
        <taxon>Methanoculleus</taxon>
    </lineage>
</organism>
<dbReference type="GeneID" id="66131270"/>
<evidence type="ECO:0000256" key="2">
    <source>
        <dbReference type="ARBA" id="ARBA00022448"/>
    </source>
</evidence>
<feature type="domain" description="Protein export membrane protein SecD/SecF C-terminal" evidence="10">
    <location>
        <begin position="319"/>
        <end position="470"/>
    </location>
</feature>
<gene>
    <name evidence="9" type="primary">secD</name>
    <name evidence="12" type="ORF">MchiMG62_17450</name>
</gene>
<feature type="domain" description="SecDF P1 head subdomain" evidence="11">
    <location>
        <begin position="198"/>
        <end position="311"/>
    </location>
</feature>
<dbReference type="InterPro" id="IPR048634">
    <property type="entry name" value="SecD_SecF_C"/>
</dbReference>
<keyword evidence="2 9" id="KW-0813">Transport</keyword>
<evidence type="ECO:0000256" key="3">
    <source>
        <dbReference type="ARBA" id="ARBA00022475"/>
    </source>
</evidence>
<reference evidence="12 13" key="1">
    <citation type="submission" date="2019-06" db="EMBL/GenBank/DDBJ databases">
        <title>Complete genome sequence of Methanoculleus chikugoensis strain MG62.</title>
        <authorList>
            <person name="Asakawa S."/>
            <person name="Dianou D."/>
        </authorList>
    </citation>
    <scope>NUCLEOTIDE SEQUENCE [LARGE SCALE GENOMIC DNA]</scope>
    <source>
        <strain evidence="12 13">MG62</strain>
    </source>
</reference>
<evidence type="ECO:0000256" key="8">
    <source>
        <dbReference type="ARBA" id="ARBA00023136"/>
    </source>
</evidence>
<dbReference type="Proteomes" id="UP000824969">
    <property type="component" value="Chromosome"/>
</dbReference>
<dbReference type="NCBIfam" id="NF006217">
    <property type="entry name" value="PRK08343.1-3"/>
    <property type="match status" value="1"/>
</dbReference>
<feature type="transmembrane region" description="Helical" evidence="9">
    <location>
        <begin position="424"/>
        <end position="447"/>
    </location>
</feature>
<dbReference type="EMBL" id="AP019781">
    <property type="protein sequence ID" value="BBL68564.1"/>
    <property type="molecule type" value="Genomic_DNA"/>
</dbReference>
<evidence type="ECO:0000256" key="1">
    <source>
        <dbReference type="ARBA" id="ARBA00004651"/>
    </source>
</evidence>
<feature type="transmembrane region" description="Helical" evidence="9">
    <location>
        <begin position="12"/>
        <end position="32"/>
    </location>
</feature>
<keyword evidence="4 9" id="KW-0812">Transmembrane</keyword>
<feature type="transmembrane region" description="Helical" evidence="9">
    <location>
        <begin position="357"/>
        <end position="380"/>
    </location>
</feature>
<feature type="transmembrane region" description="Helical" evidence="9">
    <location>
        <begin position="453"/>
        <end position="475"/>
    </location>
</feature>
<protein>
    <recommendedName>
        <fullName evidence="9">Protein-export membrane protein SecD</fullName>
    </recommendedName>
</protein>
<evidence type="ECO:0000259" key="11">
    <source>
        <dbReference type="Pfam" id="PF22599"/>
    </source>
</evidence>
<dbReference type="InterPro" id="IPR022813">
    <property type="entry name" value="SecD/SecF_arch_bac"/>
</dbReference>
<keyword evidence="6 9" id="KW-1133">Transmembrane helix</keyword>
<dbReference type="Pfam" id="PF22599">
    <property type="entry name" value="SecDF_P1_head"/>
    <property type="match status" value="1"/>
</dbReference>
<proteinExistence type="inferred from homology"/>
<evidence type="ECO:0000313" key="12">
    <source>
        <dbReference type="EMBL" id="BBL68564.1"/>
    </source>
</evidence>
<keyword evidence="5 9" id="KW-0653">Protein transport</keyword>
<dbReference type="InterPro" id="IPR054384">
    <property type="entry name" value="SecDF_P1_head"/>
</dbReference>
<evidence type="ECO:0000256" key="6">
    <source>
        <dbReference type="ARBA" id="ARBA00022989"/>
    </source>
</evidence>
<comment type="similarity">
    <text evidence="9">Belongs to the SecD/SecF family. SecD subfamily.</text>
</comment>
<sequence>MNGETIKTLIKDWRVALLLLLVVGSLVSIYLAPPNPEKGLEGNLQFGLDLQGGSWLQMEFQSVVVAYSTDGSAGDLIENLRTDLKTEVVQIDANHLEIRKSVTRADLEPIFAESGASIVTYQKGVSPFTADEVKRILNEKVNALGMQDARINLLTPTGSEYPQYVRIELAGVDMATAQEIVGTQGLFEIRVQTTGNESEHVLYGDQITSVGVPQKDYDGRWGVAFSLTDAGAEAFRKAAIESGAVNNPDAHNLVMILDNETVYSAPLSGELAGQLRTGPVRSLSASTGTGDAGLEDAMALQIHLRAGALPVKVDIVGSGSVPAALGEQFKMTVALAGLLALLTVGIVVYYRYREPAIVLPMVATNLAEIIILLGIARFIIQLDLATIAGLIAVVGTGIDQLVIITDEVLHEGRVPSRNLYMKRYGRALGIIAVAAATVVIAMLPLALMDLSTLRGFAIVTILGVLIGILVTRPAYGKIIMAILSK</sequence>
<feature type="transmembrane region" description="Helical" evidence="9">
    <location>
        <begin position="386"/>
        <end position="404"/>
    </location>
</feature>
<name>A0ABN5XIN4_9EURY</name>
<keyword evidence="8 9" id="KW-0472">Membrane</keyword>
<evidence type="ECO:0000259" key="10">
    <source>
        <dbReference type="Pfam" id="PF02355"/>
    </source>
</evidence>
<evidence type="ECO:0000256" key="9">
    <source>
        <dbReference type="HAMAP-Rule" id="MF_01463"/>
    </source>
</evidence>
<dbReference type="PANTHER" id="PTHR30081">
    <property type="entry name" value="PROTEIN-EXPORT MEMBRANE PROTEIN SEC"/>
    <property type="match status" value="1"/>
</dbReference>
<keyword evidence="3 9" id="KW-1003">Cell membrane</keyword>